<dbReference type="OrthoDB" id="5819582at2759"/>
<evidence type="ECO:0000256" key="2">
    <source>
        <dbReference type="SAM" id="Phobius"/>
    </source>
</evidence>
<keyword evidence="2" id="KW-0812">Transmembrane</keyword>
<dbReference type="PANTHER" id="PTHR23028:SF53">
    <property type="entry name" value="ACYL_TRANSF_3 DOMAIN-CONTAINING PROTEIN"/>
    <property type="match status" value="1"/>
</dbReference>
<dbReference type="GO" id="GO:0000271">
    <property type="term" value="P:polysaccharide biosynthetic process"/>
    <property type="evidence" value="ECO:0007669"/>
    <property type="project" value="TreeGrafter"/>
</dbReference>
<dbReference type="PANTHER" id="PTHR23028">
    <property type="entry name" value="ACETYLTRANSFERASE"/>
    <property type="match status" value="1"/>
</dbReference>
<dbReference type="AlphaFoldDB" id="A0A7I4Y3B6"/>
<name>A0A7I4Y3B6_HAECO</name>
<keyword evidence="2" id="KW-1133">Transmembrane helix</keyword>
<evidence type="ECO:0000313" key="3">
    <source>
        <dbReference type="Proteomes" id="UP000025227"/>
    </source>
</evidence>
<dbReference type="OMA" id="ERSEFWI"/>
<keyword evidence="3" id="KW-1185">Reference proteome</keyword>
<evidence type="ECO:0000256" key="1">
    <source>
        <dbReference type="SAM" id="MobiDB-lite"/>
    </source>
</evidence>
<dbReference type="Proteomes" id="UP000025227">
    <property type="component" value="Unplaced"/>
</dbReference>
<feature type="transmembrane region" description="Helical" evidence="2">
    <location>
        <begin position="253"/>
        <end position="272"/>
    </location>
</feature>
<feature type="region of interest" description="Disordered" evidence="1">
    <location>
        <begin position="207"/>
        <end position="236"/>
    </location>
</feature>
<sequence length="413" mass="47379">MVYDLRAWGVFFILLFNHYSKMFPNCYIGADIIIVVSGFLAGCALRDEHIDKATIKEFWMKRTRWLLQIYYLAIFLILVSCYLLLPISYQQTNLEKARTAMLLISNIKLPCSGDNFSNTLPSIEDAFGHTWLPCLLIQWHIIAPILFWIQRRVTDRDFVFFAGISASSLGLSLLPKKLTASYWIYCRLWQLCAGTSVAVYFSQGRGSSTSIDEGKPSSMLEAHSFSSGSDIEDRSGQSARSFKSEWMRYGLPFLRHPVLLLPLLIPMFWFRFTSFDLRLYITVATTLLLYASNKNEEFPLFTSRLTTDLDEMLYALYLAHWPIYSFARYHADVLRNSVECGIGISIGVGLFSRHHLRRLYAHMSPTVTNVIYIAVVVATVVLSMKTIKFRNNDLHYLSISVQDTICDIVNAIY</sequence>
<feature type="transmembrane region" description="Helical" evidence="2">
    <location>
        <begin position="130"/>
        <end position="149"/>
    </location>
</feature>
<organism evidence="3 4">
    <name type="scientific">Haemonchus contortus</name>
    <name type="common">Barber pole worm</name>
    <dbReference type="NCBI Taxonomy" id="6289"/>
    <lineage>
        <taxon>Eukaryota</taxon>
        <taxon>Metazoa</taxon>
        <taxon>Ecdysozoa</taxon>
        <taxon>Nematoda</taxon>
        <taxon>Chromadorea</taxon>
        <taxon>Rhabditida</taxon>
        <taxon>Rhabditina</taxon>
        <taxon>Rhabditomorpha</taxon>
        <taxon>Strongyloidea</taxon>
        <taxon>Trichostrongylidae</taxon>
        <taxon>Haemonchus</taxon>
    </lineage>
</organism>
<reference evidence="4" key="1">
    <citation type="submission" date="2020-12" db="UniProtKB">
        <authorList>
            <consortium name="WormBaseParasite"/>
        </authorList>
    </citation>
    <scope>IDENTIFICATION</scope>
    <source>
        <strain evidence="4">MHco3</strain>
    </source>
</reference>
<feature type="transmembrane region" description="Helical" evidence="2">
    <location>
        <begin position="359"/>
        <end position="382"/>
    </location>
</feature>
<evidence type="ECO:0000313" key="4">
    <source>
        <dbReference type="WBParaSite" id="HCON_00049580-00001"/>
    </source>
</evidence>
<dbReference type="GO" id="GO:0016020">
    <property type="term" value="C:membrane"/>
    <property type="evidence" value="ECO:0007669"/>
    <property type="project" value="TreeGrafter"/>
</dbReference>
<feature type="transmembrane region" description="Helical" evidence="2">
    <location>
        <begin position="27"/>
        <end position="45"/>
    </location>
</feature>
<dbReference type="InterPro" id="IPR050879">
    <property type="entry name" value="Acyltransferase_3"/>
</dbReference>
<feature type="transmembrane region" description="Helical" evidence="2">
    <location>
        <begin position="65"/>
        <end position="85"/>
    </location>
</feature>
<proteinExistence type="predicted"/>
<accession>A0A7I4Y3B6</accession>
<keyword evidence="2" id="KW-0472">Membrane</keyword>
<protein>
    <submittedName>
        <fullName evidence="4">Acyl_transf_3 domain-containing protein</fullName>
    </submittedName>
</protein>
<dbReference type="WBParaSite" id="HCON_00049580-00001">
    <property type="protein sequence ID" value="HCON_00049580-00001"/>
    <property type="gene ID" value="HCON_00049580"/>
</dbReference>